<keyword evidence="3" id="KW-1185">Reference proteome</keyword>
<sequence>MQNTRGFRSTSKPRPDRKIELLTAIAPPGFGTDRWREHIHMIHPGGPATRPRIMTTDRGLIELDQRSGKVLVWGKRGIATELARALADAGNWQVEHLDGFVEVARRDPHGARSPASRIPASRASPASRALWWRERGYQTLATPDGVWVDAGSTRIRDLGDRLELHGPVSDESILAAVTKAKEEWKGGLEIDGQWAQRDLDRIWVECQRQGVVAENCKPSRQAIESWEREKAATVRRDETLSLLRARVKEAELLREAASGAPEVVNRLPPELRAFVTSYLDDTQRTELGRMSTDAIVTELSRFRSLGHEETERAKRNGEPDPGLQRAVPKPSGPAPELSPRSA</sequence>
<feature type="compositionally biased region" description="Basic and acidic residues" evidence="1">
    <location>
        <begin position="305"/>
        <end position="318"/>
    </location>
</feature>
<proteinExistence type="predicted"/>
<accession>A0A917C5E2</accession>
<reference evidence="2" key="1">
    <citation type="journal article" date="2014" name="Int. J. Syst. Evol. Microbiol.">
        <title>Complete genome sequence of Corynebacterium casei LMG S-19264T (=DSM 44701T), isolated from a smear-ripened cheese.</title>
        <authorList>
            <consortium name="US DOE Joint Genome Institute (JGI-PGF)"/>
            <person name="Walter F."/>
            <person name="Albersmeier A."/>
            <person name="Kalinowski J."/>
            <person name="Ruckert C."/>
        </authorList>
    </citation>
    <scope>NUCLEOTIDE SEQUENCE</scope>
    <source>
        <strain evidence="2">CCM 7897</strain>
    </source>
</reference>
<protein>
    <submittedName>
        <fullName evidence="2">Uncharacterized protein</fullName>
    </submittedName>
</protein>
<organism evidence="2 3">
    <name type="scientific">Azorhizobium oxalatiphilum</name>
    <dbReference type="NCBI Taxonomy" id="980631"/>
    <lineage>
        <taxon>Bacteria</taxon>
        <taxon>Pseudomonadati</taxon>
        <taxon>Pseudomonadota</taxon>
        <taxon>Alphaproteobacteria</taxon>
        <taxon>Hyphomicrobiales</taxon>
        <taxon>Xanthobacteraceae</taxon>
        <taxon>Azorhizobium</taxon>
    </lineage>
</organism>
<reference evidence="2" key="2">
    <citation type="submission" date="2020-09" db="EMBL/GenBank/DDBJ databases">
        <authorList>
            <person name="Sun Q."/>
            <person name="Sedlacek I."/>
        </authorList>
    </citation>
    <scope>NUCLEOTIDE SEQUENCE</scope>
    <source>
        <strain evidence="2">CCM 7897</strain>
    </source>
</reference>
<comment type="caution">
    <text evidence="2">The sequence shown here is derived from an EMBL/GenBank/DDBJ whole genome shotgun (WGS) entry which is preliminary data.</text>
</comment>
<feature type="region of interest" description="Disordered" evidence="1">
    <location>
        <begin position="303"/>
        <end position="342"/>
    </location>
</feature>
<evidence type="ECO:0000313" key="3">
    <source>
        <dbReference type="Proteomes" id="UP000606044"/>
    </source>
</evidence>
<dbReference type="AlphaFoldDB" id="A0A917C5E2"/>
<dbReference type="Proteomes" id="UP000606044">
    <property type="component" value="Unassembled WGS sequence"/>
</dbReference>
<gene>
    <name evidence="2" type="ORF">GCM10007301_35990</name>
</gene>
<evidence type="ECO:0000313" key="2">
    <source>
        <dbReference type="EMBL" id="GGF72992.1"/>
    </source>
</evidence>
<dbReference type="EMBL" id="BMCT01000005">
    <property type="protein sequence ID" value="GGF72992.1"/>
    <property type="molecule type" value="Genomic_DNA"/>
</dbReference>
<name>A0A917C5E2_9HYPH</name>
<evidence type="ECO:0000256" key="1">
    <source>
        <dbReference type="SAM" id="MobiDB-lite"/>
    </source>
</evidence>